<dbReference type="AlphaFoldDB" id="A0A3P7NIH8"/>
<dbReference type="InterPro" id="IPR037138">
    <property type="entry name" value="His_deacetylse_dom_sf"/>
</dbReference>
<dbReference type="InterPro" id="IPR023696">
    <property type="entry name" value="Ureohydrolase_dom_sf"/>
</dbReference>
<feature type="domain" description="Histone deacetylase" evidence="1">
    <location>
        <begin position="44"/>
        <end position="282"/>
    </location>
</feature>
<dbReference type="Proteomes" id="UP000281553">
    <property type="component" value="Unassembled WGS sequence"/>
</dbReference>
<dbReference type="Gene3D" id="3.40.800.20">
    <property type="entry name" value="Histone deacetylase domain"/>
    <property type="match status" value="1"/>
</dbReference>
<dbReference type="InterPro" id="IPR023801">
    <property type="entry name" value="His_deacetylse_dom"/>
</dbReference>
<proteinExistence type="predicted"/>
<reference evidence="2 3" key="1">
    <citation type="submission" date="2018-11" db="EMBL/GenBank/DDBJ databases">
        <authorList>
            <consortium name="Pathogen Informatics"/>
        </authorList>
    </citation>
    <scope>NUCLEOTIDE SEQUENCE [LARGE SCALE GENOMIC DNA]</scope>
</reference>
<keyword evidence="3" id="KW-1185">Reference proteome</keyword>
<gene>
    <name evidence="2" type="ORF">DILT_LOCUS5050</name>
</gene>
<dbReference type="PANTHER" id="PTHR10625">
    <property type="entry name" value="HISTONE DEACETYLASE HDAC1-RELATED"/>
    <property type="match status" value="1"/>
</dbReference>
<evidence type="ECO:0000313" key="2">
    <source>
        <dbReference type="EMBL" id="VDN09219.1"/>
    </source>
</evidence>
<organism evidence="2 3">
    <name type="scientific">Dibothriocephalus latus</name>
    <name type="common">Fish tapeworm</name>
    <name type="synonym">Diphyllobothrium latum</name>
    <dbReference type="NCBI Taxonomy" id="60516"/>
    <lineage>
        <taxon>Eukaryota</taxon>
        <taxon>Metazoa</taxon>
        <taxon>Spiralia</taxon>
        <taxon>Lophotrochozoa</taxon>
        <taxon>Platyhelminthes</taxon>
        <taxon>Cestoda</taxon>
        <taxon>Eucestoda</taxon>
        <taxon>Diphyllobothriidea</taxon>
        <taxon>Diphyllobothriidae</taxon>
        <taxon>Dibothriocephalus</taxon>
    </lineage>
</organism>
<name>A0A3P7NIH8_DIBLA</name>
<dbReference type="PRINTS" id="PR01270">
    <property type="entry name" value="HDASUPER"/>
</dbReference>
<dbReference type="PANTHER" id="PTHR10625:SF38">
    <property type="entry name" value="HISTONE DEACETYLASE 6, ISOFORM G"/>
    <property type="match status" value="1"/>
</dbReference>
<sequence length="290" mass="32109">MVPFTGVEEFGLSAEELAIATAKIMELRQVHISFNIDTSNSHQPECPARIRRAYELLEEYGLARRCKRTEARVATRDELLRVHDADYVDLIEQTSRLSQADLNEAGSHSYDSAVLAVGSLLSVVDDICNYEALYGVAVIRPPGHHAEKDSCAGFCFFNNVALAVRHTQEIHGRKRIAIVDWDVHHGNGIQHEFEEDPSVLYISLHRFDDGKFFPGSQDAAAAAAGTGAGKGKTANLPWNSRPVRDGDYIAAVMHFVLPLLYEFRPELTFIAAGFDAARGDHLLLSPDYCL</sequence>
<dbReference type="GO" id="GO:0004407">
    <property type="term" value="F:histone deacetylase activity"/>
    <property type="evidence" value="ECO:0007669"/>
    <property type="project" value="TreeGrafter"/>
</dbReference>
<evidence type="ECO:0000313" key="3">
    <source>
        <dbReference type="Proteomes" id="UP000281553"/>
    </source>
</evidence>
<dbReference type="OrthoDB" id="424012at2759"/>
<evidence type="ECO:0000259" key="1">
    <source>
        <dbReference type="Pfam" id="PF00850"/>
    </source>
</evidence>
<dbReference type="EMBL" id="UYRU01046631">
    <property type="protein sequence ID" value="VDN09219.1"/>
    <property type="molecule type" value="Genomic_DNA"/>
</dbReference>
<dbReference type="Pfam" id="PF00850">
    <property type="entry name" value="Hist_deacetyl"/>
    <property type="match status" value="1"/>
</dbReference>
<dbReference type="SUPFAM" id="SSF52768">
    <property type="entry name" value="Arginase/deacetylase"/>
    <property type="match status" value="1"/>
</dbReference>
<dbReference type="GO" id="GO:0000118">
    <property type="term" value="C:histone deacetylase complex"/>
    <property type="evidence" value="ECO:0007669"/>
    <property type="project" value="TreeGrafter"/>
</dbReference>
<accession>A0A3P7NIH8</accession>
<dbReference type="InterPro" id="IPR000286">
    <property type="entry name" value="HDACs"/>
</dbReference>
<dbReference type="GO" id="GO:0040029">
    <property type="term" value="P:epigenetic regulation of gene expression"/>
    <property type="evidence" value="ECO:0007669"/>
    <property type="project" value="TreeGrafter"/>
</dbReference>
<protein>
    <recommendedName>
        <fullName evidence="1">Histone deacetylase domain-containing protein</fullName>
    </recommendedName>
</protein>